<evidence type="ECO:0008006" key="4">
    <source>
        <dbReference type="Google" id="ProtNLM"/>
    </source>
</evidence>
<feature type="signal peptide" evidence="1">
    <location>
        <begin position="1"/>
        <end position="27"/>
    </location>
</feature>
<name>A0A9D1PHY9_9FIRM</name>
<proteinExistence type="predicted"/>
<protein>
    <recommendedName>
        <fullName evidence="4">Lipoprotein</fullName>
    </recommendedName>
</protein>
<evidence type="ECO:0000313" key="2">
    <source>
        <dbReference type="EMBL" id="HIV62478.1"/>
    </source>
</evidence>
<evidence type="ECO:0000256" key="1">
    <source>
        <dbReference type="SAM" id="SignalP"/>
    </source>
</evidence>
<dbReference type="PROSITE" id="PS51257">
    <property type="entry name" value="PROKAR_LIPOPROTEIN"/>
    <property type="match status" value="1"/>
</dbReference>
<sequence>MKKSNSLKRIFTGIVAFCMVFSLSACGGNNSNGNDNASKSGNGSVSQTEQTAVSKEDYQASFEKLATDLESVQADAANIDPTDVEAAKKVLEDLKKPFSDFMGIVPPAEYEEAHKKISSGCQGMIDYIDGCAALVGETDTTKIQEATATLTEDLQTAVADLMEGSELMSSAS</sequence>
<gene>
    <name evidence="2" type="ORF">H9746_06535</name>
</gene>
<reference evidence="2" key="1">
    <citation type="journal article" date="2021" name="PeerJ">
        <title>Extensive microbial diversity within the chicken gut microbiome revealed by metagenomics and culture.</title>
        <authorList>
            <person name="Gilroy R."/>
            <person name="Ravi A."/>
            <person name="Getino M."/>
            <person name="Pursley I."/>
            <person name="Horton D.L."/>
            <person name="Alikhan N.F."/>
            <person name="Baker D."/>
            <person name="Gharbi K."/>
            <person name="Hall N."/>
            <person name="Watson M."/>
            <person name="Adriaenssens E.M."/>
            <person name="Foster-Nyarko E."/>
            <person name="Jarju S."/>
            <person name="Secka A."/>
            <person name="Antonio M."/>
            <person name="Oren A."/>
            <person name="Chaudhuri R.R."/>
            <person name="La Ragione R."/>
            <person name="Hildebrand F."/>
            <person name="Pallen M.J."/>
        </authorList>
    </citation>
    <scope>NUCLEOTIDE SEQUENCE</scope>
    <source>
        <strain evidence="2">CHK193-4272</strain>
    </source>
</reference>
<evidence type="ECO:0000313" key="3">
    <source>
        <dbReference type="Proteomes" id="UP000886808"/>
    </source>
</evidence>
<dbReference type="EMBL" id="DXIE01000035">
    <property type="protein sequence ID" value="HIV62478.1"/>
    <property type="molecule type" value="Genomic_DNA"/>
</dbReference>
<organism evidence="2 3">
    <name type="scientific">Candidatus Butyricicoccus avistercoris</name>
    <dbReference type="NCBI Taxonomy" id="2838518"/>
    <lineage>
        <taxon>Bacteria</taxon>
        <taxon>Bacillati</taxon>
        <taxon>Bacillota</taxon>
        <taxon>Clostridia</taxon>
        <taxon>Eubacteriales</taxon>
        <taxon>Butyricicoccaceae</taxon>
        <taxon>Butyricicoccus</taxon>
    </lineage>
</organism>
<feature type="chain" id="PRO_5038898286" description="Lipoprotein" evidence="1">
    <location>
        <begin position="28"/>
        <end position="172"/>
    </location>
</feature>
<dbReference type="AlphaFoldDB" id="A0A9D1PHY9"/>
<dbReference type="Proteomes" id="UP000886808">
    <property type="component" value="Unassembled WGS sequence"/>
</dbReference>
<accession>A0A9D1PHY9</accession>
<reference evidence="2" key="2">
    <citation type="submission" date="2021-04" db="EMBL/GenBank/DDBJ databases">
        <authorList>
            <person name="Gilroy R."/>
        </authorList>
    </citation>
    <scope>NUCLEOTIDE SEQUENCE</scope>
    <source>
        <strain evidence="2">CHK193-4272</strain>
    </source>
</reference>
<comment type="caution">
    <text evidence="2">The sequence shown here is derived from an EMBL/GenBank/DDBJ whole genome shotgun (WGS) entry which is preliminary data.</text>
</comment>
<keyword evidence="1" id="KW-0732">Signal</keyword>